<comment type="similarity">
    <text evidence="2 6">Belongs to the QNG1 protein family.</text>
</comment>
<dbReference type="EMBL" id="HBIM01009039">
    <property type="protein sequence ID" value="CAE0410117.1"/>
    <property type="molecule type" value="Transcribed_RNA"/>
</dbReference>
<name>A0A7S3P7F6_9STRA</name>
<reference evidence="8" key="1">
    <citation type="submission" date="2021-01" db="EMBL/GenBank/DDBJ databases">
        <authorList>
            <person name="Corre E."/>
            <person name="Pelletier E."/>
            <person name="Niang G."/>
            <person name="Scheremetjew M."/>
            <person name="Finn R."/>
            <person name="Kale V."/>
            <person name="Holt S."/>
            <person name="Cochrane G."/>
            <person name="Meng A."/>
            <person name="Brown T."/>
            <person name="Cohen L."/>
        </authorList>
    </citation>
    <scope>NUCLEOTIDE SEQUENCE</scope>
    <source>
        <strain evidence="8">CCMP127</strain>
    </source>
</reference>
<dbReference type="Pfam" id="PF10343">
    <property type="entry name" value="Q_salvage"/>
    <property type="match status" value="1"/>
</dbReference>
<comment type="catalytic activity">
    <reaction evidence="5 6">
        <text>queuosine 5'-phosphate + H2O = queuine + D-ribose 5-phosphate</text>
        <dbReference type="Rhea" id="RHEA:75387"/>
        <dbReference type="ChEBI" id="CHEBI:15377"/>
        <dbReference type="ChEBI" id="CHEBI:17433"/>
        <dbReference type="ChEBI" id="CHEBI:78346"/>
        <dbReference type="ChEBI" id="CHEBI:194371"/>
    </reaction>
    <physiologicalReaction direction="left-to-right" evidence="5 6">
        <dbReference type="Rhea" id="RHEA:75388"/>
    </physiologicalReaction>
</comment>
<proteinExistence type="inferred from homology"/>
<evidence type="ECO:0000256" key="6">
    <source>
        <dbReference type="RuleBase" id="RU365002"/>
    </source>
</evidence>
<evidence type="ECO:0000256" key="1">
    <source>
        <dbReference type="ARBA" id="ARBA00022801"/>
    </source>
</evidence>
<feature type="region of interest" description="Disordered" evidence="7">
    <location>
        <begin position="1"/>
        <end position="26"/>
    </location>
</feature>
<evidence type="ECO:0000313" key="8">
    <source>
        <dbReference type="EMBL" id="CAE0410117.1"/>
    </source>
</evidence>
<organism evidence="8">
    <name type="scientific">Amphora coffeiformis</name>
    <dbReference type="NCBI Taxonomy" id="265554"/>
    <lineage>
        <taxon>Eukaryota</taxon>
        <taxon>Sar</taxon>
        <taxon>Stramenopiles</taxon>
        <taxon>Ochrophyta</taxon>
        <taxon>Bacillariophyta</taxon>
        <taxon>Bacillariophyceae</taxon>
        <taxon>Bacillariophycidae</taxon>
        <taxon>Thalassiophysales</taxon>
        <taxon>Catenulaceae</taxon>
        <taxon>Amphora</taxon>
    </lineage>
</organism>
<evidence type="ECO:0000256" key="7">
    <source>
        <dbReference type="SAM" id="MobiDB-lite"/>
    </source>
</evidence>
<evidence type="ECO:0000256" key="3">
    <source>
        <dbReference type="ARBA" id="ARBA00035306"/>
    </source>
</evidence>
<keyword evidence="1 6" id="KW-0378">Hydrolase</keyword>
<sequence length="398" mass="44973">MTDNKSNDTNSDGTGSSGLSGPPNTNNLCSQVRSTCRAWMEQQHEQQHVKINAKALRHVADRLQAHTAKQVVWDEEAWHYQPPIDWKRTIRHERIALYILALDAINFCFWPTERFEYADLASTLSRMAELDHKEQAMQPEEVCQNYLFSPASLANVTCQQMESLFAKHHPDSIVPNDMEDRCRLWNEVGKGLQQEAFGGSALRFIATAKGSAVRLVQLIFENFPGFRDCLVLPTSDQPQVQLQEGNRNSSSMIYFLKRAQICVGDLQAALSSSSSSSSQEEEQNDTQWTDMDQLTTFADYRLPQLLRHWGALEYSADLAKTVDACHTLVPGSDPEISIRAATVVAVEELVKLLSSSSSPSSYLSWTAVQVDWYLWQVGEKMDAAQELAPHHRVRTIYY</sequence>
<dbReference type="AlphaFoldDB" id="A0A7S3P7F6"/>
<accession>A0A7S3P7F6</accession>
<protein>
    <recommendedName>
        <fullName evidence="3 6">Queuosine 5'-phosphate N-glycosylase/hydrolase</fullName>
        <ecNumber evidence="6">3.2.2.-</ecNumber>
    </recommendedName>
    <alternativeName>
        <fullName evidence="4 6">Queuosine-nucleotide N-glycosylase/hydrolase</fullName>
    </alternativeName>
</protein>
<evidence type="ECO:0000256" key="4">
    <source>
        <dbReference type="ARBA" id="ARBA00035393"/>
    </source>
</evidence>
<dbReference type="EC" id="3.2.2.-" evidence="6"/>
<dbReference type="PANTHER" id="PTHR21314:SF0">
    <property type="entry name" value="QUEUOSINE 5'-PHOSPHATE N-GLYCOSYLASE_HYDROLASE"/>
    <property type="match status" value="1"/>
</dbReference>
<dbReference type="PANTHER" id="PTHR21314">
    <property type="entry name" value="QUEUOSINE 5'-PHOSPHATE N-GLYCOSYLASE_HYDROLASE-RELATED"/>
    <property type="match status" value="1"/>
</dbReference>
<gene>
    <name evidence="8" type="ORF">ACOF00016_LOCUS7658</name>
</gene>
<dbReference type="InterPro" id="IPR019438">
    <property type="entry name" value="Q_salvage"/>
</dbReference>
<dbReference type="GO" id="GO:0006400">
    <property type="term" value="P:tRNA modification"/>
    <property type="evidence" value="ECO:0007669"/>
    <property type="project" value="TreeGrafter"/>
</dbReference>
<comment type="function">
    <text evidence="6">Catalyzes the hydrolysis of queuosine 5'-phosphate, releasing the nucleobase queuine (q). Is required for salvage of queuine from exogenous queuosine (Q) that is imported and then converted to queuosine 5'-phosphate intracellularly.</text>
</comment>
<evidence type="ECO:0000256" key="5">
    <source>
        <dbReference type="ARBA" id="ARBA00048204"/>
    </source>
</evidence>
<dbReference type="GO" id="GO:0016787">
    <property type="term" value="F:hydrolase activity"/>
    <property type="evidence" value="ECO:0007669"/>
    <property type="project" value="UniProtKB-KW"/>
</dbReference>
<evidence type="ECO:0000256" key="2">
    <source>
        <dbReference type="ARBA" id="ARBA00035119"/>
    </source>
</evidence>